<reference evidence="2 3" key="1">
    <citation type="submission" date="2012-01" db="EMBL/GenBank/DDBJ databases">
        <title>Complete sequence of chromosome of Clostridium pasteurianum BC1.</title>
        <authorList>
            <consortium name="US DOE Joint Genome Institute"/>
            <person name="Lucas S."/>
            <person name="Han J."/>
            <person name="Lapidus A."/>
            <person name="Cheng J.-F."/>
            <person name="Goodwin L."/>
            <person name="Pitluck S."/>
            <person name="Peters L."/>
            <person name="Mikhailova N."/>
            <person name="Teshima H."/>
            <person name="Detter J.C."/>
            <person name="Han C."/>
            <person name="Tapia R."/>
            <person name="Land M."/>
            <person name="Hauser L."/>
            <person name="Kyrpides N."/>
            <person name="Ivanova N."/>
            <person name="Pagani I."/>
            <person name="Dunn J."/>
            <person name="Taghavi S."/>
            <person name="Francis A."/>
            <person name="van der Lelie D."/>
            <person name="Woyke T."/>
        </authorList>
    </citation>
    <scope>NUCLEOTIDE SEQUENCE [LARGE SCALE GENOMIC DNA]</scope>
    <source>
        <strain evidence="2 3">BC1</strain>
    </source>
</reference>
<gene>
    <name evidence="2" type="ORF">Clopa_4096</name>
</gene>
<evidence type="ECO:0000313" key="3">
    <source>
        <dbReference type="Proteomes" id="UP000013523"/>
    </source>
</evidence>
<evidence type="ECO:0000313" key="2">
    <source>
        <dbReference type="EMBL" id="AGK98835.1"/>
    </source>
</evidence>
<sequence>MLKLSALEFFFRGIPESFLCVLLAYIIYNKNIRKILIVEAAVSFAVITYLIRLLPISYGVNTIISMIAFILISMYVMKISMNVSIFSIFVSVILMYFCEWINMLTIDKLFKIYGFTNAYWRFIYNIPSLIMFMILVLIFYLVINKISRRFGR</sequence>
<organism evidence="2 3">
    <name type="scientific">Clostridium pasteurianum BC1</name>
    <dbReference type="NCBI Taxonomy" id="86416"/>
    <lineage>
        <taxon>Bacteria</taxon>
        <taxon>Bacillati</taxon>
        <taxon>Bacillota</taxon>
        <taxon>Clostridia</taxon>
        <taxon>Eubacteriales</taxon>
        <taxon>Clostridiaceae</taxon>
        <taxon>Clostridium</taxon>
    </lineage>
</organism>
<evidence type="ECO:0000256" key="1">
    <source>
        <dbReference type="SAM" id="Phobius"/>
    </source>
</evidence>
<feature type="transmembrane region" description="Helical" evidence="1">
    <location>
        <begin position="6"/>
        <end position="28"/>
    </location>
</feature>
<dbReference type="AlphaFoldDB" id="R4KGV1"/>
<protein>
    <submittedName>
        <fullName evidence="2">Uncharacterized protein</fullName>
    </submittedName>
</protein>
<dbReference type="Proteomes" id="UP000013523">
    <property type="component" value="Chromosome"/>
</dbReference>
<dbReference type="KEGG" id="cpas:Clopa_4096"/>
<dbReference type="OrthoDB" id="1787445at2"/>
<keyword evidence="1" id="KW-0472">Membrane</keyword>
<keyword evidence="1" id="KW-1133">Transmembrane helix</keyword>
<name>R4KGV1_CLOPA</name>
<dbReference type="PATRIC" id="fig|86416.3.peg.4095"/>
<accession>R4KGV1</accession>
<proteinExistence type="predicted"/>
<dbReference type="RefSeq" id="WP_015617110.1">
    <property type="nucleotide sequence ID" value="NC_021182.1"/>
</dbReference>
<dbReference type="EMBL" id="CP003261">
    <property type="protein sequence ID" value="AGK98835.1"/>
    <property type="molecule type" value="Genomic_DNA"/>
</dbReference>
<feature type="transmembrane region" description="Helical" evidence="1">
    <location>
        <begin position="122"/>
        <end position="143"/>
    </location>
</feature>
<dbReference type="HOGENOM" id="CLU_135084_1_0_9"/>
<feature type="transmembrane region" description="Helical" evidence="1">
    <location>
        <begin position="83"/>
        <end position="102"/>
    </location>
</feature>
<keyword evidence="1" id="KW-0812">Transmembrane</keyword>
<feature type="transmembrane region" description="Helical" evidence="1">
    <location>
        <begin position="58"/>
        <end position="76"/>
    </location>
</feature>
<keyword evidence="3" id="KW-1185">Reference proteome</keyword>
<feature type="transmembrane region" description="Helical" evidence="1">
    <location>
        <begin position="35"/>
        <end position="52"/>
    </location>
</feature>